<dbReference type="Proteomes" id="UP000028013">
    <property type="component" value="Unassembled WGS sequence"/>
</dbReference>
<gene>
    <name evidence="1" type="ORF">M094_1379</name>
</gene>
<evidence type="ECO:0000313" key="2">
    <source>
        <dbReference type="Proteomes" id="UP000028013"/>
    </source>
</evidence>
<sequence length="52" mass="5890">MHRIVAISGSFRTDARKCVAQDLCVVVIEGSTQFAEFMDRECSFHIIIVIFV</sequence>
<proteinExistence type="predicted"/>
<comment type="caution">
    <text evidence="1">The sequence shown here is derived from an EMBL/GenBank/DDBJ whole genome shotgun (WGS) entry which is preliminary data.</text>
</comment>
<name>A0A078RZ15_BACUN</name>
<dbReference type="AlphaFoldDB" id="A0A078RZ15"/>
<organism evidence="1 2">
    <name type="scientific">Bacteroides uniformis str. 3978 T3 ii</name>
    <dbReference type="NCBI Taxonomy" id="1339349"/>
    <lineage>
        <taxon>Bacteria</taxon>
        <taxon>Pseudomonadati</taxon>
        <taxon>Bacteroidota</taxon>
        <taxon>Bacteroidia</taxon>
        <taxon>Bacteroidales</taxon>
        <taxon>Bacteroidaceae</taxon>
        <taxon>Bacteroides</taxon>
    </lineage>
</organism>
<evidence type="ECO:0000313" key="1">
    <source>
        <dbReference type="EMBL" id="KDS50454.1"/>
    </source>
</evidence>
<reference evidence="1 2" key="1">
    <citation type="submission" date="2014-04" db="EMBL/GenBank/DDBJ databases">
        <authorList>
            <person name="Sears C."/>
            <person name="Carroll K."/>
            <person name="Sack B.R."/>
            <person name="Qadri F."/>
            <person name="Myers L.L."/>
            <person name="Chung G.-T."/>
            <person name="Escheverria P."/>
            <person name="Fraser C.M."/>
            <person name="Sadzewicz L."/>
            <person name="Shefchek K.A."/>
            <person name="Tallon L."/>
            <person name="Das S.P."/>
            <person name="Daugherty S."/>
            <person name="Mongodin E.F."/>
        </authorList>
    </citation>
    <scope>NUCLEOTIDE SEQUENCE [LARGE SCALE GENOMIC DNA]</scope>
    <source>
        <strain evidence="1 2">3978 T3 ii</strain>
    </source>
</reference>
<protein>
    <submittedName>
        <fullName evidence="1">Uncharacterized protein</fullName>
    </submittedName>
</protein>
<dbReference type="EMBL" id="JNHN01000174">
    <property type="protein sequence ID" value="KDS50454.1"/>
    <property type="molecule type" value="Genomic_DNA"/>
</dbReference>
<accession>A0A078RZ15</accession>